<accession>A0AAN9I8X7</accession>
<proteinExistence type="predicted"/>
<sequence>MKTAVLTLFSLVFAITLQSPFHGAAGAAIETVVDTSGKKLRADANYYIIPAVPFTICSLVSCSNGGGLTLDSVDDSCPLDVVIEKANEGLPLTFTPYDTKKTVIRVSTDLNIRFSEVDQRCANFSTVWKVDDSHHDGSVGQRIVTTGGALGNPGENTILNWFKIEKFDDAYKLVYCPTVCPSCKPHVCKDLGMFVDSNKRKHLATSDEPFKVKFQKA</sequence>
<dbReference type="SUPFAM" id="SSF50386">
    <property type="entry name" value="STI-like"/>
    <property type="match status" value="1"/>
</dbReference>
<dbReference type="CDD" id="cd23375">
    <property type="entry name" value="beta-trefoil_STI_VvMLP-like"/>
    <property type="match status" value="1"/>
</dbReference>
<evidence type="ECO:0000313" key="3">
    <source>
        <dbReference type="Proteomes" id="UP001359559"/>
    </source>
</evidence>
<evidence type="ECO:0008006" key="4">
    <source>
        <dbReference type="Google" id="ProtNLM"/>
    </source>
</evidence>
<dbReference type="InterPro" id="IPR002160">
    <property type="entry name" value="Prot_inh_Kunz-lg"/>
</dbReference>
<dbReference type="PANTHER" id="PTHR33107:SF5">
    <property type="entry name" value="KUNITZ TRYPSIN INHIBITOR 5"/>
    <property type="match status" value="1"/>
</dbReference>
<keyword evidence="3" id="KW-1185">Reference proteome</keyword>
<evidence type="ECO:0000256" key="1">
    <source>
        <dbReference type="SAM" id="SignalP"/>
    </source>
</evidence>
<reference evidence="2 3" key="1">
    <citation type="submission" date="2024-01" db="EMBL/GenBank/DDBJ databases">
        <title>The genomes of 5 underutilized Papilionoideae crops provide insights into root nodulation and disease resistance.</title>
        <authorList>
            <person name="Yuan L."/>
        </authorList>
    </citation>
    <scope>NUCLEOTIDE SEQUENCE [LARGE SCALE GENOMIC DNA]</scope>
    <source>
        <strain evidence="2">LY-2023</strain>
        <tissue evidence="2">Leaf</tissue>
    </source>
</reference>
<feature type="signal peptide" evidence="1">
    <location>
        <begin position="1"/>
        <end position="26"/>
    </location>
</feature>
<gene>
    <name evidence="2" type="ORF">RJT34_26070</name>
</gene>
<feature type="chain" id="PRO_5043009675" description="Miraculin" evidence="1">
    <location>
        <begin position="27"/>
        <end position="217"/>
    </location>
</feature>
<comment type="caution">
    <text evidence="2">The sequence shown here is derived from an EMBL/GenBank/DDBJ whole genome shotgun (WGS) entry which is preliminary data.</text>
</comment>
<dbReference type="Pfam" id="PF00197">
    <property type="entry name" value="Kunitz_legume"/>
    <property type="match status" value="1"/>
</dbReference>
<protein>
    <recommendedName>
        <fullName evidence="4">Miraculin</fullName>
    </recommendedName>
</protein>
<dbReference type="AlphaFoldDB" id="A0AAN9I8X7"/>
<evidence type="ECO:0000313" key="2">
    <source>
        <dbReference type="EMBL" id="KAK7270712.1"/>
    </source>
</evidence>
<keyword evidence="1" id="KW-0732">Signal</keyword>
<dbReference type="SMART" id="SM00452">
    <property type="entry name" value="STI"/>
    <property type="match status" value="1"/>
</dbReference>
<dbReference type="Gene3D" id="2.80.10.50">
    <property type="match status" value="1"/>
</dbReference>
<dbReference type="PANTHER" id="PTHR33107">
    <property type="entry name" value="KUNITZ TRYPSIN INHIBITOR 2"/>
    <property type="match status" value="1"/>
</dbReference>
<dbReference type="Proteomes" id="UP001359559">
    <property type="component" value="Unassembled WGS sequence"/>
</dbReference>
<dbReference type="EMBL" id="JAYKXN010000007">
    <property type="protein sequence ID" value="KAK7270712.1"/>
    <property type="molecule type" value="Genomic_DNA"/>
</dbReference>
<name>A0AAN9I8X7_CLITE</name>
<dbReference type="InterPro" id="IPR011065">
    <property type="entry name" value="Kunitz_inhibitor_STI-like_sf"/>
</dbReference>
<organism evidence="2 3">
    <name type="scientific">Clitoria ternatea</name>
    <name type="common">Butterfly pea</name>
    <dbReference type="NCBI Taxonomy" id="43366"/>
    <lineage>
        <taxon>Eukaryota</taxon>
        <taxon>Viridiplantae</taxon>
        <taxon>Streptophyta</taxon>
        <taxon>Embryophyta</taxon>
        <taxon>Tracheophyta</taxon>
        <taxon>Spermatophyta</taxon>
        <taxon>Magnoliopsida</taxon>
        <taxon>eudicotyledons</taxon>
        <taxon>Gunneridae</taxon>
        <taxon>Pentapetalae</taxon>
        <taxon>rosids</taxon>
        <taxon>fabids</taxon>
        <taxon>Fabales</taxon>
        <taxon>Fabaceae</taxon>
        <taxon>Papilionoideae</taxon>
        <taxon>50 kb inversion clade</taxon>
        <taxon>NPAAA clade</taxon>
        <taxon>indigoferoid/millettioid clade</taxon>
        <taxon>Phaseoleae</taxon>
        <taxon>Clitoria</taxon>
    </lineage>
</organism>
<dbReference type="GO" id="GO:0004866">
    <property type="term" value="F:endopeptidase inhibitor activity"/>
    <property type="evidence" value="ECO:0007669"/>
    <property type="project" value="InterPro"/>
</dbReference>